<keyword evidence="6 10" id="KW-0378">Hydrolase</keyword>
<evidence type="ECO:0000259" key="9">
    <source>
        <dbReference type="SMART" id="SM01011"/>
    </source>
</evidence>
<dbReference type="Pfam" id="PF05195">
    <property type="entry name" value="AMP_N"/>
    <property type="match status" value="1"/>
</dbReference>
<evidence type="ECO:0000256" key="3">
    <source>
        <dbReference type="ARBA" id="ARBA00008766"/>
    </source>
</evidence>
<dbReference type="PANTHER" id="PTHR43226:SF4">
    <property type="entry name" value="XAA-PRO AMINOPEPTIDASE 3"/>
    <property type="match status" value="1"/>
</dbReference>
<dbReference type="RefSeq" id="WP_204663989.1">
    <property type="nucleotide sequence ID" value="NZ_JAFBDT010000010.1"/>
</dbReference>
<dbReference type="InterPro" id="IPR001131">
    <property type="entry name" value="Peptidase_M24B_aminopep-P_CS"/>
</dbReference>
<keyword evidence="10" id="KW-0645">Protease</keyword>
<dbReference type="InterPro" id="IPR036005">
    <property type="entry name" value="Creatinase/aminopeptidase-like"/>
</dbReference>
<evidence type="ECO:0000256" key="7">
    <source>
        <dbReference type="ARBA" id="ARBA00023211"/>
    </source>
</evidence>
<dbReference type="Proteomes" id="UP000767854">
    <property type="component" value="Unassembled WGS sequence"/>
</dbReference>
<protein>
    <recommendedName>
        <fullName evidence="4">Xaa-Pro aminopeptidase</fullName>
        <ecNumber evidence="4">3.4.11.9</ecNumber>
    </recommendedName>
</protein>
<evidence type="ECO:0000256" key="8">
    <source>
        <dbReference type="RuleBase" id="RU000590"/>
    </source>
</evidence>
<keyword evidence="10" id="KW-0031">Aminopeptidase</keyword>
<dbReference type="Pfam" id="PF00557">
    <property type="entry name" value="Peptidase_M24"/>
    <property type="match status" value="1"/>
</dbReference>
<evidence type="ECO:0000256" key="2">
    <source>
        <dbReference type="ARBA" id="ARBA00001936"/>
    </source>
</evidence>
<dbReference type="PROSITE" id="PS00491">
    <property type="entry name" value="PROLINE_PEPTIDASE"/>
    <property type="match status" value="1"/>
</dbReference>
<feature type="domain" description="Aminopeptidase P N-terminal" evidence="9">
    <location>
        <begin position="1"/>
        <end position="135"/>
    </location>
</feature>
<keyword evidence="5 8" id="KW-0479">Metal-binding</keyword>
<comment type="catalytic activity">
    <reaction evidence="1">
        <text>Release of any N-terminal amino acid, including proline, that is linked to proline, even from a dipeptide or tripeptide.</text>
        <dbReference type="EC" id="3.4.11.9"/>
    </reaction>
</comment>
<comment type="caution">
    <text evidence="10">The sequence shown here is derived from an EMBL/GenBank/DDBJ whole genome shotgun (WGS) entry which is preliminary data.</text>
</comment>
<dbReference type="EMBL" id="JAFBDT010000010">
    <property type="protein sequence ID" value="MBM7561989.1"/>
    <property type="molecule type" value="Genomic_DNA"/>
</dbReference>
<proteinExistence type="inferred from homology"/>
<gene>
    <name evidence="10" type="ORF">JOC49_001532</name>
</gene>
<dbReference type="EC" id="3.4.11.9" evidence="4"/>
<keyword evidence="7" id="KW-0464">Manganese</keyword>
<comment type="similarity">
    <text evidence="3 8">Belongs to the peptidase M24B family.</text>
</comment>
<dbReference type="SUPFAM" id="SSF53092">
    <property type="entry name" value="Creatinase/prolidase N-terminal domain"/>
    <property type="match status" value="1"/>
</dbReference>
<dbReference type="InterPro" id="IPR029149">
    <property type="entry name" value="Creatin/AminoP/Spt16_N"/>
</dbReference>
<evidence type="ECO:0000256" key="4">
    <source>
        <dbReference type="ARBA" id="ARBA00012574"/>
    </source>
</evidence>
<dbReference type="Gene3D" id="3.90.230.10">
    <property type="entry name" value="Creatinase/methionine aminopeptidase superfamily"/>
    <property type="match status" value="1"/>
</dbReference>
<comment type="cofactor">
    <cofactor evidence="2">
        <name>Mn(2+)</name>
        <dbReference type="ChEBI" id="CHEBI:29035"/>
    </cofactor>
</comment>
<dbReference type="InterPro" id="IPR007865">
    <property type="entry name" value="Aminopep_P_N"/>
</dbReference>
<dbReference type="Gene3D" id="3.40.350.10">
    <property type="entry name" value="Creatinase/prolidase N-terminal domain"/>
    <property type="match status" value="1"/>
</dbReference>
<dbReference type="PANTHER" id="PTHR43226">
    <property type="entry name" value="XAA-PRO AMINOPEPTIDASE 3"/>
    <property type="match status" value="1"/>
</dbReference>
<name>A0ABS2MRF5_9FIRM</name>
<evidence type="ECO:0000313" key="10">
    <source>
        <dbReference type="EMBL" id="MBM7561989.1"/>
    </source>
</evidence>
<evidence type="ECO:0000256" key="6">
    <source>
        <dbReference type="ARBA" id="ARBA00022801"/>
    </source>
</evidence>
<accession>A0ABS2MRF5</accession>
<evidence type="ECO:0000256" key="1">
    <source>
        <dbReference type="ARBA" id="ARBA00001424"/>
    </source>
</evidence>
<sequence length="413" mass="46827">MNTFFTRNRSKFAAHMESGDFAVFFAGSAPKSTADAHYSFLQNKNFYYLTGCKQEHFILTLHKNDTSVETTLYIEKPDYDIEKWIGRKLTREQAKDISGIDNIHFLSAFESNMTRFIYDNKIKRILLDLEKLDWNAHDADSDRFARDILKRYPFIQILTAHPILSQLRMIKDSFEIEQIEKAVEMTKDGLDAILKILKPDVFEYQLDATFSHSIRMAGADGISFPTIAASGEDGVILHYVENAKPMKDGDLVLLDLGAQYQQYAADISRTYPVGGRFSERQKTLYNSVLKAQNAVIDAIKPGFLFEDLNKVCQESLFNSLKEIGLIEKKEELSKYYYHGVSHHLGLDVHDLGNRTGALEPGMVLTVEPGLYVAEENIGIRIEEDVLVTEEGNRVLSIGIPKTVEEIEAVMSGK</sequence>
<evidence type="ECO:0000256" key="5">
    <source>
        <dbReference type="ARBA" id="ARBA00022723"/>
    </source>
</evidence>
<organism evidence="10 11">
    <name type="scientific">Fusibacter tunisiensis</name>
    <dbReference type="NCBI Taxonomy" id="1008308"/>
    <lineage>
        <taxon>Bacteria</taxon>
        <taxon>Bacillati</taxon>
        <taxon>Bacillota</taxon>
        <taxon>Clostridia</taxon>
        <taxon>Eubacteriales</taxon>
        <taxon>Eubacteriales Family XII. Incertae Sedis</taxon>
        <taxon>Fusibacter</taxon>
    </lineage>
</organism>
<dbReference type="CDD" id="cd01087">
    <property type="entry name" value="Prolidase"/>
    <property type="match status" value="1"/>
</dbReference>
<dbReference type="GO" id="GO:0004177">
    <property type="term" value="F:aminopeptidase activity"/>
    <property type="evidence" value="ECO:0007669"/>
    <property type="project" value="UniProtKB-KW"/>
</dbReference>
<dbReference type="InterPro" id="IPR052433">
    <property type="entry name" value="X-Pro_dipept-like"/>
</dbReference>
<dbReference type="SUPFAM" id="SSF55920">
    <property type="entry name" value="Creatinase/aminopeptidase"/>
    <property type="match status" value="1"/>
</dbReference>
<dbReference type="SMART" id="SM01011">
    <property type="entry name" value="AMP_N"/>
    <property type="match status" value="1"/>
</dbReference>
<dbReference type="InterPro" id="IPR000994">
    <property type="entry name" value="Pept_M24"/>
</dbReference>
<reference evidence="10 11" key="1">
    <citation type="submission" date="2021-01" db="EMBL/GenBank/DDBJ databases">
        <title>Genomic Encyclopedia of Type Strains, Phase IV (KMG-IV): sequencing the most valuable type-strain genomes for metagenomic binning, comparative biology and taxonomic classification.</title>
        <authorList>
            <person name="Goeker M."/>
        </authorList>
    </citation>
    <scope>NUCLEOTIDE SEQUENCE [LARGE SCALE GENOMIC DNA]</scope>
    <source>
        <strain evidence="10 11">DSM 24436</strain>
    </source>
</reference>
<keyword evidence="11" id="KW-1185">Reference proteome</keyword>
<evidence type="ECO:0000313" key="11">
    <source>
        <dbReference type="Proteomes" id="UP000767854"/>
    </source>
</evidence>